<name>A0A6J2JFE1_BOMMA</name>
<proteinExistence type="predicted"/>
<reference evidence="3" key="1">
    <citation type="submission" date="2025-08" db="UniProtKB">
        <authorList>
            <consortium name="RefSeq"/>
        </authorList>
    </citation>
    <scope>IDENTIFICATION</scope>
    <source>
        <tissue evidence="3">Silk gland</tissue>
    </source>
</reference>
<keyword evidence="1" id="KW-0732">Signal</keyword>
<accession>A0A6J2JFE1</accession>
<dbReference type="PANTHER" id="PTHR11257:SF13">
    <property type="entry name" value="GEO07322P1"/>
    <property type="match status" value="1"/>
</dbReference>
<dbReference type="SUPFAM" id="SSF100910">
    <property type="entry name" value="Chemosensory protein Csp2"/>
    <property type="match status" value="1"/>
</dbReference>
<evidence type="ECO:0000313" key="2">
    <source>
        <dbReference type="Proteomes" id="UP000504629"/>
    </source>
</evidence>
<dbReference type="CTD" id="661270"/>
<organism evidence="2 3">
    <name type="scientific">Bombyx mandarina</name>
    <name type="common">Wild silk moth</name>
    <name type="synonym">Wild silkworm</name>
    <dbReference type="NCBI Taxonomy" id="7092"/>
    <lineage>
        <taxon>Eukaryota</taxon>
        <taxon>Metazoa</taxon>
        <taxon>Ecdysozoa</taxon>
        <taxon>Arthropoda</taxon>
        <taxon>Hexapoda</taxon>
        <taxon>Insecta</taxon>
        <taxon>Pterygota</taxon>
        <taxon>Neoptera</taxon>
        <taxon>Endopterygota</taxon>
        <taxon>Lepidoptera</taxon>
        <taxon>Glossata</taxon>
        <taxon>Ditrysia</taxon>
        <taxon>Bombycoidea</taxon>
        <taxon>Bombycidae</taxon>
        <taxon>Bombycinae</taxon>
        <taxon>Bombyx</taxon>
    </lineage>
</organism>
<dbReference type="RefSeq" id="XP_028028013.1">
    <property type="nucleotide sequence ID" value="XM_028172212.1"/>
</dbReference>
<dbReference type="GeneID" id="114241387"/>
<evidence type="ECO:0000256" key="1">
    <source>
        <dbReference type="SAM" id="SignalP"/>
    </source>
</evidence>
<evidence type="ECO:0000313" key="3">
    <source>
        <dbReference type="RefSeq" id="XP_028028013.1"/>
    </source>
</evidence>
<protein>
    <submittedName>
        <fullName evidence="3">Ejaculatory bulb-specific protein 3-like</fullName>
    </submittedName>
</protein>
<dbReference type="KEGG" id="bman:114241387"/>
<dbReference type="Proteomes" id="UP000504629">
    <property type="component" value="Unplaced"/>
</dbReference>
<dbReference type="InterPro" id="IPR036682">
    <property type="entry name" value="OS_D_A10/PebIII_sf"/>
</dbReference>
<feature type="signal peptide" evidence="1">
    <location>
        <begin position="1"/>
        <end position="19"/>
    </location>
</feature>
<feature type="chain" id="PRO_5026723291" evidence="1">
    <location>
        <begin position="20"/>
        <end position="134"/>
    </location>
</feature>
<dbReference type="PANTHER" id="PTHR11257">
    <property type="entry name" value="CHEMOSENSORY PROTEIN-RELATED"/>
    <property type="match status" value="1"/>
</dbReference>
<dbReference type="Gene3D" id="1.10.2080.10">
    <property type="entry name" value="Insect odorant-binding protein A10/Ejaculatory bulb-specific protein 3"/>
    <property type="match status" value="1"/>
</dbReference>
<gene>
    <name evidence="3" type="primary">LOC114241387</name>
</gene>
<dbReference type="Pfam" id="PF03392">
    <property type="entry name" value="OS-D"/>
    <property type="match status" value="1"/>
</dbReference>
<dbReference type="OrthoDB" id="8183954at2759"/>
<dbReference type="InterPro" id="IPR005055">
    <property type="entry name" value="A10/PebIII"/>
</dbReference>
<sequence>MFMLFIISFIIVPVLKCCGTETSTYTTQYDEVDIKEIMGNERLLVAYIGCLLDKNPCTPEGKELKRNIPDALQSDCNKCSDKQRENADAWIEFMIDNRPEDWTKLEERYNPDGSYRTKYLESKHNATSNVDESK</sequence>
<dbReference type="AlphaFoldDB" id="A0A6J2JFE1"/>
<keyword evidence="2" id="KW-1185">Reference proteome</keyword>